<dbReference type="CDD" id="cd08423">
    <property type="entry name" value="PBP2_LTTR_like_6"/>
    <property type="match status" value="1"/>
</dbReference>
<evidence type="ECO:0000313" key="6">
    <source>
        <dbReference type="EMBL" id="CCH33955.1"/>
    </source>
</evidence>
<dbReference type="EMBL" id="HE804045">
    <property type="protein sequence ID" value="CCH33955.1"/>
    <property type="molecule type" value="Genomic_DNA"/>
</dbReference>
<comment type="similarity">
    <text evidence="1">Belongs to the LysR transcriptional regulatory family.</text>
</comment>
<keyword evidence="2" id="KW-0805">Transcription regulation</keyword>
<name>K0K145_SACES</name>
<dbReference type="SUPFAM" id="SSF46785">
    <property type="entry name" value="Winged helix' DNA-binding domain"/>
    <property type="match status" value="1"/>
</dbReference>
<dbReference type="BioCyc" id="SESP1179773:BN6_RS32385-MONOMER"/>
<dbReference type="GO" id="GO:0032993">
    <property type="term" value="C:protein-DNA complex"/>
    <property type="evidence" value="ECO:0007669"/>
    <property type="project" value="TreeGrafter"/>
</dbReference>
<sequence>MLNPVHLRTLVEVVATGSFAAAARRLGYTSSAVSQQVSAFERAVGTPLFEREAHSIRPSSAALFIAERGAELLAALDGFEDEIAGLVGGRRGRVRLGTFPTASARVVPHAVARLAAERPDAEIQLDEGEPDDLLPQVLAGSLDLALVYAYDLVPRTWPEELTVSPLLDEALLIMVPGNHPANRAQIRVEDLRDERWICSRDGTAGATCAVRLCAAHGFTPRISFRSNDYGLVRGLVRAGVGVAMVPALGFQPTAGVAGRPMRGKPLWRHVFAVHRTANANPLLRDALAALGSACDQVVGEHLTRA</sequence>
<organism evidence="6 7">
    <name type="scientific">Saccharothrix espanaensis (strain ATCC 51144 / DSM 44229 / JCM 9112 / NBRC 15066 / NRRL 15764)</name>
    <dbReference type="NCBI Taxonomy" id="1179773"/>
    <lineage>
        <taxon>Bacteria</taxon>
        <taxon>Bacillati</taxon>
        <taxon>Actinomycetota</taxon>
        <taxon>Actinomycetes</taxon>
        <taxon>Pseudonocardiales</taxon>
        <taxon>Pseudonocardiaceae</taxon>
        <taxon>Saccharothrix</taxon>
    </lineage>
</organism>
<evidence type="ECO:0000259" key="5">
    <source>
        <dbReference type="PROSITE" id="PS50931"/>
    </source>
</evidence>
<dbReference type="eggNOG" id="COG0583">
    <property type="taxonomic scope" value="Bacteria"/>
</dbReference>
<dbReference type="PANTHER" id="PTHR30346:SF29">
    <property type="entry name" value="LYSR SUBSTRATE-BINDING"/>
    <property type="match status" value="1"/>
</dbReference>
<dbReference type="GO" id="GO:0003677">
    <property type="term" value="F:DNA binding"/>
    <property type="evidence" value="ECO:0007669"/>
    <property type="project" value="UniProtKB-KW"/>
</dbReference>
<dbReference type="Gene3D" id="1.10.10.10">
    <property type="entry name" value="Winged helix-like DNA-binding domain superfamily/Winged helix DNA-binding domain"/>
    <property type="match status" value="1"/>
</dbReference>
<dbReference type="PROSITE" id="PS50931">
    <property type="entry name" value="HTH_LYSR"/>
    <property type="match status" value="1"/>
</dbReference>
<keyword evidence="4" id="KW-0804">Transcription</keyword>
<dbReference type="Proteomes" id="UP000006281">
    <property type="component" value="Chromosome"/>
</dbReference>
<gene>
    <name evidence="6" type="ordered locus">BN6_67180</name>
</gene>
<accession>K0K145</accession>
<keyword evidence="7" id="KW-1185">Reference proteome</keyword>
<evidence type="ECO:0000256" key="2">
    <source>
        <dbReference type="ARBA" id="ARBA00023015"/>
    </source>
</evidence>
<protein>
    <submittedName>
        <fullName evidence="6">Transcriptional regulator, LysR family</fullName>
    </submittedName>
</protein>
<dbReference type="InterPro" id="IPR005119">
    <property type="entry name" value="LysR_subst-bd"/>
</dbReference>
<feature type="domain" description="HTH lysR-type" evidence="5">
    <location>
        <begin position="2"/>
        <end position="59"/>
    </location>
</feature>
<dbReference type="RefSeq" id="WP_015104066.1">
    <property type="nucleotide sequence ID" value="NC_019673.1"/>
</dbReference>
<dbReference type="InterPro" id="IPR000847">
    <property type="entry name" value="LysR_HTH_N"/>
</dbReference>
<dbReference type="Pfam" id="PF00126">
    <property type="entry name" value="HTH_1"/>
    <property type="match status" value="1"/>
</dbReference>
<evidence type="ECO:0000313" key="7">
    <source>
        <dbReference type="Proteomes" id="UP000006281"/>
    </source>
</evidence>
<dbReference type="KEGG" id="sesp:BN6_67180"/>
<keyword evidence="3" id="KW-0238">DNA-binding</keyword>
<dbReference type="STRING" id="1179773.BN6_67180"/>
<dbReference type="HOGENOM" id="CLU_039613_6_0_11"/>
<dbReference type="Gene3D" id="3.40.190.10">
    <property type="entry name" value="Periplasmic binding protein-like II"/>
    <property type="match status" value="2"/>
</dbReference>
<proteinExistence type="inferred from homology"/>
<dbReference type="OrthoDB" id="3673085at2"/>
<evidence type="ECO:0000256" key="3">
    <source>
        <dbReference type="ARBA" id="ARBA00023125"/>
    </source>
</evidence>
<dbReference type="SUPFAM" id="SSF53850">
    <property type="entry name" value="Periplasmic binding protein-like II"/>
    <property type="match status" value="1"/>
</dbReference>
<dbReference type="InterPro" id="IPR036390">
    <property type="entry name" value="WH_DNA-bd_sf"/>
</dbReference>
<dbReference type="GO" id="GO:0003700">
    <property type="term" value="F:DNA-binding transcription factor activity"/>
    <property type="evidence" value="ECO:0007669"/>
    <property type="project" value="InterPro"/>
</dbReference>
<reference evidence="6 7" key="1">
    <citation type="journal article" date="2012" name="BMC Genomics">
        <title>Complete genome sequence of Saccharothrix espanaensis DSM 44229T and comparison to the other completely sequenced Pseudonocardiaceae.</title>
        <authorList>
            <person name="Strobel T."/>
            <person name="Al-Dilaimi A."/>
            <person name="Blom J."/>
            <person name="Gessner A."/>
            <person name="Kalinowski J."/>
            <person name="Luzhetska M."/>
            <person name="Puhler A."/>
            <person name="Szczepanowski R."/>
            <person name="Bechthold A."/>
            <person name="Ruckert C."/>
        </authorList>
    </citation>
    <scope>NUCLEOTIDE SEQUENCE [LARGE SCALE GENOMIC DNA]</scope>
    <source>
        <strain evidence="7">ATCC 51144 / DSM 44229 / JCM 9112 / NBRC 15066 / NRRL 15764</strain>
    </source>
</reference>
<dbReference type="PANTHER" id="PTHR30346">
    <property type="entry name" value="TRANSCRIPTIONAL DUAL REGULATOR HCAR-RELATED"/>
    <property type="match status" value="1"/>
</dbReference>
<evidence type="ECO:0000256" key="4">
    <source>
        <dbReference type="ARBA" id="ARBA00023163"/>
    </source>
</evidence>
<dbReference type="AlphaFoldDB" id="K0K145"/>
<dbReference type="Pfam" id="PF03466">
    <property type="entry name" value="LysR_substrate"/>
    <property type="match status" value="1"/>
</dbReference>
<evidence type="ECO:0000256" key="1">
    <source>
        <dbReference type="ARBA" id="ARBA00009437"/>
    </source>
</evidence>
<dbReference type="InterPro" id="IPR036388">
    <property type="entry name" value="WH-like_DNA-bd_sf"/>
</dbReference>
<dbReference type="PATRIC" id="fig|1179773.3.peg.6773"/>